<dbReference type="InParanoid" id="K0IE41"/>
<dbReference type="KEGG" id="nga:Ngar_c10980"/>
<evidence type="ECO:0000256" key="9">
    <source>
        <dbReference type="RuleBase" id="RU003915"/>
    </source>
</evidence>
<dbReference type="SUPFAM" id="SSF54534">
    <property type="entry name" value="FKBP-like"/>
    <property type="match status" value="1"/>
</dbReference>
<dbReference type="InterPro" id="IPR054016">
    <property type="entry name" value="FKBP26_IF"/>
</dbReference>
<dbReference type="InterPro" id="IPR046357">
    <property type="entry name" value="PPIase_dom_sf"/>
</dbReference>
<dbReference type="STRING" id="1237085.Ngar_c10980"/>
<dbReference type="BioCyc" id="CNIT1237085:G1324-1096-MONOMER"/>
<evidence type="ECO:0000256" key="5">
    <source>
        <dbReference type="ARBA" id="ARBA00023110"/>
    </source>
</evidence>
<evidence type="ECO:0000256" key="10">
    <source>
        <dbReference type="SAM" id="MobiDB-lite"/>
    </source>
</evidence>
<keyword evidence="7 8" id="KW-0413">Isomerase</keyword>
<dbReference type="AlphaFoldDB" id="K0IE41"/>
<evidence type="ECO:0000259" key="11">
    <source>
        <dbReference type="PROSITE" id="PS50059"/>
    </source>
</evidence>
<accession>K0IE41</accession>
<dbReference type="PROSITE" id="PS50059">
    <property type="entry name" value="FKBP_PPIASE"/>
    <property type="match status" value="1"/>
</dbReference>
<dbReference type="InterPro" id="IPR001179">
    <property type="entry name" value="PPIase_FKBP_dom"/>
</dbReference>
<feature type="domain" description="PPIase FKBP-type" evidence="11">
    <location>
        <begin position="4"/>
        <end position="94"/>
    </location>
</feature>
<dbReference type="InterPro" id="IPR040825">
    <property type="entry name" value="FKBP26_C"/>
</dbReference>
<dbReference type="Gene3D" id="3.30.70.2210">
    <property type="match status" value="1"/>
</dbReference>
<comment type="similarity">
    <text evidence="3 9">Belongs to the FKBP-type PPIase family.</text>
</comment>
<evidence type="ECO:0000256" key="6">
    <source>
        <dbReference type="ARBA" id="ARBA00023186"/>
    </source>
</evidence>
<keyword evidence="6" id="KW-0143">Chaperone</keyword>
<dbReference type="PANTHER" id="PTHR47861">
    <property type="entry name" value="FKBP-TYPE PEPTIDYL-PROLYL CIS-TRANS ISOMERASE SLYD"/>
    <property type="match status" value="1"/>
</dbReference>
<dbReference type="Pfam" id="PF00254">
    <property type="entry name" value="FKBP_C"/>
    <property type="match status" value="1"/>
</dbReference>
<sequence length="249" mass="27816">MEKGSLVLVDYTARVKDTNEVFETTREEDAKKTAELYDPTRKYEPRLVSVGESWVLKGLDEALAKANVGDKLSVEVTPDKGFGERDPNKVRMIPQRKLGDKADEVGVGDVIEVDDRTGIVRYVGSGRIQVDFNHRFAGKTLLYDVNIMKKLESDSEKVSALVRRRTGLEDSKVKINLSAPNLDIELPEEAFLAEGLQVIKRAIANDIFKFVPSVKNIKFIESYYSAPAPAEQKKEQPKAEATTTPEAKK</sequence>
<protein>
    <recommendedName>
        <fullName evidence="9">Peptidyl-prolyl cis-trans isomerase</fullName>
        <ecNumber evidence="9">5.2.1.8</ecNumber>
    </recommendedName>
</protein>
<dbReference type="EC" id="5.2.1.8" evidence="9"/>
<dbReference type="Gene3D" id="3.10.50.40">
    <property type="match status" value="1"/>
</dbReference>
<dbReference type="Pfam" id="PF22199">
    <property type="entry name" value="FKBP26_IF"/>
    <property type="match status" value="1"/>
</dbReference>
<dbReference type="PANTHER" id="PTHR47861:SF3">
    <property type="entry name" value="FKBP-TYPE PEPTIDYL-PROLYL CIS-TRANS ISOMERASE SLYD"/>
    <property type="match status" value="1"/>
</dbReference>
<reference evidence="12 13" key="1">
    <citation type="journal article" date="2012" name="Environ. Microbiol.">
        <title>The genome of the ammonia-oxidizing Candidatus Nitrososphaera gargensis: insights into metabolic versatility and environmental adaptations.</title>
        <authorList>
            <person name="Spang A."/>
            <person name="Poehlein A."/>
            <person name="Offre P."/>
            <person name="Zumbragel S."/>
            <person name="Haider S."/>
            <person name="Rychlik N."/>
            <person name="Nowka B."/>
            <person name="Schmeisser C."/>
            <person name="Lebedeva E.V."/>
            <person name="Rattei T."/>
            <person name="Bohm C."/>
            <person name="Schmid M."/>
            <person name="Galushko A."/>
            <person name="Hatzenpichler R."/>
            <person name="Weinmaier T."/>
            <person name="Daniel R."/>
            <person name="Schleper C."/>
            <person name="Spieck E."/>
            <person name="Streit W."/>
            <person name="Wagner M."/>
        </authorList>
    </citation>
    <scope>NUCLEOTIDE SEQUENCE [LARGE SCALE GENOMIC DNA]</scope>
    <source>
        <strain evidence="13">Ga9.2</strain>
    </source>
</reference>
<comment type="subcellular location">
    <subcellularLocation>
        <location evidence="2">Cytoplasm</location>
    </subcellularLocation>
</comment>
<name>K0IE41_NITGG</name>
<keyword evidence="5 8" id="KW-0697">Rotamase</keyword>
<organism evidence="12 13">
    <name type="scientific">Nitrososphaera gargensis (strain Ga9.2)</name>
    <dbReference type="NCBI Taxonomy" id="1237085"/>
    <lineage>
        <taxon>Archaea</taxon>
        <taxon>Nitrososphaerota</taxon>
        <taxon>Nitrososphaeria</taxon>
        <taxon>Nitrososphaerales</taxon>
        <taxon>Nitrososphaeraceae</taxon>
        <taxon>Nitrososphaera</taxon>
    </lineage>
</organism>
<evidence type="ECO:0000256" key="4">
    <source>
        <dbReference type="ARBA" id="ARBA00022490"/>
    </source>
</evidence>
<keyword evidence="4" id="KW-0963">Cytoplasm</keyword>
<dbReference type="GO" id="GO:0003755">
    <property type="term" value="F:peptidyl-prolyl cis-trans isomerase activity"/>
    <property type="evidence" value="ECO:0007669"/>
    <property type="project" value="UniProtKB-UniRule"/>
</dbReference>
<feature type="region of interest" description="Disordered" evidence="10">
    <location>
        <begin position="228"/>
        <end position="249"/>
    </location>
</feature>
<dbReference type="Gene3D" id="2.40.10.330">
    <property type="match status" value="1"/>
</dbReference>
<evidence type="ECO:0000256" key="2">
    <source>
        <dbReference type="ARBA" id="ARBA00004496"/>
    </source>
</evidence>
<dbReference type="Pfam" id="PF18046">
    <property type="entry name" value="FKBP26_C"/>
    <property type="match status" value="1"/>
</dbReference>
<evidence type="ECO:0000256" key="1">
    <source>
        <dbReference type="ARBA" id="ARBA00000971"/>
    </source>
</evidence>
<dbReference type="HOGENOM" id="CLU_073526_1_0_2"/>
<dbReference type="GO" id="GO:0005737">
    <property type="term" value="C:cytoplasm"/>
    <property type="evidence" value="ECO:0007669"/>
    <property type="project" value="UniProtKB-SubCell"/>
</dbReference>
<evidence type="ECO:0000256" key="3">
    <source>
        <dbReference type="ARBA" id="ARBA00006577"/>
    </source>
</evidence>
<evidence type="ECO:0000256" key="7">
    <source>
        <dbReference type="ARBA" id="ARBA00023235"/>
    </source>
</evidence>
<evidence type="ECO:0000313" key="13">
    <source>
        <dbReference type="Proteomes" id="UP000008037"/>
    </source>
</evidence>
<keyword evidence="13" id="KW-1185">Reference proteome</keyword>
<dbReference type="Proteomes" id="UP000008037">
    <property type="component" value="Chromosome"/>
</dbReference>
<evidence type="ECO:0000313" key="12">
    <source>
        <dbReference type="EMBL" id="AFU58040.1"/>
    </source>
</evidence>
<gene>
    <name evidence="12" type="ordered locus">Ngar_c10980</name>
</gene>
<proteinExistence type="inferred from homology"/>
<dbReference type="EMBL" id="CP002408">
    <property type="protein sequence ID" value="AFU58040.1"/>
    <property type="molecule type" value="Genomic_DNA"/>
</dbReference>
<comment type="catalytic activity">
    <reaction evidence="1 8 9">
        <text>[protein]-peptidylproline (omega=180) = [protein]-peptidylproline (omega=0)</text>
        <dbReference type="Rhea" id="RHEA:16237"/>
        <dbReference type="Rhea" id="RHEA-COMP:10747"/>
        <dbReference type="Rhea" id="RHEA-COMP:10748"/>
        <dbReference type="ChEBI" id="CHEBI:83833"/>
        <dbReference type="ChEBI" id="CHEBI:83834"/>
        <dbReference type="EC" id="5.2.1.8"/>
    </reaction>
</comment>
<evidence type="ECO:0000256" key="8">
    <source>
        <dbReference type="PROSITE-ProRule" id="PRU00277"/>
    </source>
</evidence>
<dbReference type="InterPro" id="IPR048261">
    <property type="entry name" value="SlpA/SlyD-like_ins_sf"/>
</dbReference>
<dbReference type="GO" id="GO:0042026">
    <property type="term" value="P:protein refolding"/>
    <property type="evidence" value="ECO:0007669"/>
    <property type="project" value="UniProtKB-ARBA"/>
</dbReference>